<protein>
    <submittedName>
        <fullName evidence="2">Uncharacterized protein</fullName>
    </submittedName>
</protein>
<evidence type="ECO:0000313" key="2">
    <source>
        <dbReference type="EMBL" id="MDD9205508.1"/>
    </source>
</evidence>
<sequence length="68" mass="6850">MPHHTSSVSGAPPVRPRAVAGLPDGGRTGGDDAQQEVTEANLLGAARQALRSLPSAVQELGTMFADAG</sequence>
<evidence type="ECO:0000313" key="3">
    <source>
        <dbReference type="Proteomes" id="UP001165561"/>
    </source>
</evidence>
<accession>A0ABT5TTW8</accession>
<evidence type="ECO:0000256" key="1">
    <source>
        <dbReference type="SAM" id="MobiDB-lite"/>
    </source>
</evidence>
<feature type="non-terminal residue" evidence="2">
    <location>
        <position position="68"/>
    </location>
</feature>
<dbReference type="EMBL" id="JARACI010000525">
    <property type="protein sequence ID" value="MDD9205508.1"/>
    <property type="molecule type" value="Genomic_DNA"/>
</dbReference>
<name>A0ABT5TTW8_9MICO</name>
<dbReference type="Proteomes" id="UP001165561">
    <property type="component" value="Unassembled WGS sequence"/>
</dbReference>
<organism evidence="2 3">
    <name type="scientific">Georgenia halotolerans</name>
    <dbReference type="NCBI Taxonomy" id="3028317"/>
    <lineage>
        <taxon>Bacteria</taxon>
        <taxon>Bacillati</taxon>
        <taxon>Actinomycetota</taxon>
        <taxon>Actinomycetes</taxon>
        <taxon>Micrococcales</taxon>
        <taxon>Bogoriellaceae</taxon>
        <taxon>Georgenia</taxon>
    </lineage>
</organism>
<proteinExistence type="predicted"/>
<reference evidence="2" key="1">
    <citation type="submission" date="2023-02" db="EMBL/GenBank/DDBJ databases">
        <title>Georgenia sp.10Sc9-8, isolated from a soil sample collected from the Taklamakan desert.</title>
        <authorList>
            <person name="Liu S."/>
        </authorList>
    </citation>
    <scope>NUCLEOTIDE SEQUENCE</scope>
    <source>
        <strain evidence="2">10Sc9-8</strain>
    </source>
</reference>
<gene>
    <name evidence="2" type="ORF">PU560_03370</name>
</gene>
<keyword evidence="3" id="KW-1185">Reference proteome</keyword>
<feature type="region of interest" description="Disordered" evidence="1">
    <location>
        <begin position="1"/>
        <end position="33"/>
    </location>
</feature>
<comment type="caution">
    <text evidence="2">The sequence shown here is derived from an EMBL/GenBank/DDBJ whole genome shotgun (WGS) entry which is preliminary data.</text>
</comment>